<reference evidence="1" key="1">
    <citation type="journal article" date="2020" name="Stud. Mycol.">
        <title>101 Dothideomycetes genomes: a test case for predicting lifestyles and emergence of pathogens.</title>
        <authorList>
            <person name="Haridas S."/>
            <person name="Albert R."/>
            <person name="Binder M."/>
            <person name="Bloem J."/>
            <person name="Labutti K."/>
            <person name="Salamov A."/>
            <person name="Andreopoulos B."/>
            <person name="Baker S."/>
            <person name="Barry K."/>
            <person name="Bills G."/>
            <person name="Bluhm B."/>
            <person name="Cannon C."/>
            <person name="Castanera R."/>
            <person name="Culley D."/>
            <person name="Daum C."/>
            <person name="Ezra D."/>
            <person name="Gonzalez J."/>
            <person name="Henrissat B."/>
            <person name="Kuo A."/>
            <person name="Liang C."/>
            <person name="Lipzen A."/>
            <person name="Lutzoni F."/>
            <person name="Magnuson J."/>
            <person name="Mondo S."/>
            <person name="Nolan M."/>
            <person name="Ohm R."/>
            <person name="Pangilinan J."/>
            <person name="Park H.-J."/>
            <person name="Ramirez L."/>
            <person name="Alfaro M."/>
            <person name="Sun H."/>
            <person name="Tritt A."/>
            <person name="Yoshinaga Y."/>
            <person name="Zwiers L.-H."/>
            <person name="Turgeon B."/>
            <person name="Goodwin S."/>
            <person name="Spatafora J."/>
            <person name="Crous P."/>
            <person name="Grigoriev I."/>
        </authorList>
    </citation>
    <scope>NUCLEOTIDE SEQUENCE</scope>
    <source>
        <strain evidence="1">CBS 279.74</strain>
    </source>
</reference>
<evidence type="ECO:0000313" key="1">
    <source>
        <dbReference type="EMBL" id="KAF2714510.1"/>
    </source>
</evidence>
<keyword evidence="2" id="KW-1185">Reference proteome</keyword>
<protein>
    <submittedName>
        <fullName evidence="1">Uncharacterized protein</fullName>
    </submittedName>
</protein>
<dbReference type="AlphaFoldDB" id="A0A6G1KNX5"/>
<dbReference type="EMBL" id="MU005764">
    <property type="protein sequence ID" value="KAF2714510.1"/>
    <property type="molecule type" value="Genomic_DNA"/>
</dbReference>
<accession>A0A6G1KNX5</accession>
<organism evidence="1 2">
    <name type="scientific">Pleomassaria siparia CBS 279.74</name>
    <dbReference type="NCBI Taxonomy" id="1314801"/>
    <lineage>
        <taxon>Eukaryota</taxon>
        <taxon>Fungi</taxon>
        <taxon>Dikarya</taxon>
        <taxon>Ascomycota</taxon>
        <taxon>Pezizomycotina</taxon>
        <taxon>Dothideomycetes</taxon>
        <taxon>Pleosporomycetidae</taxon>
        <taxon>Pleosporales</taxon>
        <taxon>Pleomassariaceae</taxon>
        <taxon>Pleomassaria</taxon>
    </lineage>
</organism>
<gene>
    <name evidence="1" type="ORF">K504DRAFT_5308</name>
</gene>
<name>A0A6G1KNX5_9PLEO</name>
<sequence>MKLTWTWNYLEGERERNVEFCVGVLRDTSEQVEEGSRAVGETGDVGRSIYYAPTTVLIPTRGDVCFCEARVKRERVCVCVCVCVCEREREREKGNHNELAGHLTRMGIRMGRGIIIAEGPKCPTRTSWGAANAQSSQQSLVLPRRALSSACSTSACNVPLQDRWIDGGQWRARNCCRRCSMCRASCNMCLIIT</sequence>
<evidence type="ECO:0000313" key="2">
    <source>
        <dbReference type="Proteomes" id="UP000799428"/>
    </source>
</evidence>
<proteinExistence type="predicted"/>
<dbReference type="Proteomes" id="UP000799428">
    <property type="component" value="Unassembled WGS sequence"/>
</dbReference>